<dbReference type="EnsemblPlants" id="AVESA.00010b.r2.3DG0569480.1">
    <property type="protein sequence ID" value="AVESA.00010b.r2.3DG0569480.1.CDS"/>
    <property type="gene ID" value="AVESA.00010b.r2.3DG0569480"/>
</dbReference>
<protein>
    <submittedName>
        <fullName evidence="1">Uncharacterized protein</fullName>
    </submittedName>
</protein>
<reference evidence="1" key="2">
    <citation type="submission" date="2025-09" db="UniProtKB">
        <authorList>
            <consortium name="EnsemblPlants"/>
        </authorList>
    </citation>
    <scope>IDENTIFICATION</scope>
</reference>
<name>A0ACD5W4U1_AVESA</name>
<dbReference type="Proteomes" id="UP001732700">
    <property type="component" value="Chromosome 3D"/>
</dbReference>
<sequence>MPPVSTSHLQNTVHKVSEEEDDQEGSGASGDDLDDESDAVVEEAVRVVEKWNSPAAEGRLVFESPKDSEEYLAAATCLVGTAGARVEVALQGAMYRLEEEFGKLLTRGSVSLSPEDLHASLLPQLSPTVSTFSSTSSVDNSNEGDESAVWGTWSSVFDSEILDIPVVMHILPYRISPHTISILKDIADVLLRVGHSSKLCQVYVKARRDTLMGCLAVLEVDKKSLEEVQGIEWDILNNKMKKWIQALKVVVHGLLAEERRICSQIFAADAHSEEECFTEVAKGCVLQLLRFADNIAIWKPSSEKLFCILEMYEALAELLPELLAWFSVKVRGFIKEEAELTLVNLGDAVRGTVAEFANTISRETSCGSIPGGGIHLMTRCVMNYVVEAANYSRWLNHLLAGCETQVENQDTTPFGYCVLILITRLVDKIEDTSKLYADEALQNIFLMDNLLYIVQKVKSSELRTWLGDNWIHARYGLIRAYSKRYLQSSWTRVIACLRDDGLLLTTGSSSTLKGALKERFKSFNLAYEELYRTQTTWMVADPQLREELKISISEQLIPTYRSFVERYRGQLQGLRGLAKYVKYSPEDLENQIVDIFAG</sequence>
<reference evidence="1" key="1">
    <citation type="submission" date="2021-05" db="EMBL/GenBank/DDBJ databases">
        <authorList>
            <person name="Scholz U."/>
            <person name="Mascher M."/>
            <person name="Fiebig A."/>
        </authorList>
    </citation>
    <scope>NUCLEOTIDE SEQUENCE [LARGE SCALE GENOMIC DNA]</scope>
</reference>
<proteinExistence type="predicted"/>
<keyword evidence="2" id="KW-1185">Reference proteome</keyword>
<evidence type="ECO:0000313" key="1">
    <source>
        <dbReference type="EnsemblPlants" id="AVESA.00010b.r2.3DG0569480.1.CDS"/>
    </source>
</evidence>
<accession>A0ACD5W4U1</accession>
<organism evidence="1 2">
    <name type="scientific">Avena sativa</name>
    <name type="common">Oat</name>
    <dbReference type="NCBI Taxonomy" id="4498"/>
    <lineage>
        <taxon>Eukaryota</taxon>
        <taxon>Viridiplantae</taxon>
        <taxon>Streptophyta</taxon>
        <taxon>Embryophyta</taxon>
        <taxon>Tracheophyta</taxon>
        <taxon>Spermatophyta</taxon>
        <taxon>Magnoliopsida</taxon>
        <taxon>Liliopsida</taxon>
        <taxon>Poales</taxon>
        <taxon>Poaceae</taxon>
        <taxon>BOP clade</taxon>
        <taxon>Pooideae</taxon>
        <taxon>Poodae</taxon>
        <taxon>Poeae</taxon>
        <taxon>Poeae Chloroplast Group 1 (Aveneae type)</taxon>
        <taxon>Aveninae</taxon>
        <taxon>Avena</taxon>
    </lineage>
</organism>
<evidence type="ECO:0000313" key="2">
    <source>
        <dbReference type="Proteomes" id="UP001732700"/>
    </source>
</evidence>